<dbReference type="Pfam" id="PF01868">
    <property type="entry name" value="RNase_P-MRP_p29"/>
    <property type="match status" value="1"/>
</dbReference>
<feature type="compositionally biased region" description="Low complexity" evidence="6">
    <location>
        <begin position="389"/>
        <end position="399"/>
    </location>
</feature>
<organism evidence="7 9">
    <name type="scientific">Trichuris suis</name>
    <name type="common">pig whipworm</name>
    <dbReference type="NCBI Taxonomy" id="68888"/>
    <lineage>
        <taxon>Eukaryota</taxon>
        <taxon>Metazoa</taxon>
        <taxon>Ecdysozoa</taxon>
        <taxon>Nematoda</taxon>
        <taxon>Enoplea</taxon>
        <taxon>Dorylaimia</taxon>
        <taxon>Trichinellida</taxon>
        <taxon>Trichuridae</taxon>
        <taxon>Trichuris</taxon>
    </lineage>
</organism>
<feature type="compositionally biased region" description="Acidic residues" evidence="6">
    <location>
        <begin position="487"/>
        <end position="501"/>
    </location>
</feature>
<dbReference type="GO" id="GO:0001682">
    <property type="term" value="P:tRNA 5'-leader removal"/>
    <property type="evidence" value="ECO:0007669"/>
    <property type="project" value="InterPro"/>
</dbReference>
<evidence type="ECO:0000313" key="8">
    <source>
        <dbReference type="EMBL" id="KFD60819.1"/>
    </source>
</evidence>
<dbReference type="GO" id="GO:0030677">
    <property type="term" value="C:ribonuclease P complex"/>
    <property type="evidence" value="ECO:0007669"/>
    <property type="project" value="InterPro"/>
</dbReference>
<accession>A0A085M6K9</accession>
<evidence type="ECO:0000256" key="2">
    <source>
        <dbReference type="ARBA" id="ARBA00004123"/>
    </source>
</evidence>
<dbReference type="SUPFAM" id="SSF101744">
    <property type="entry name" value="Rof/RNase P subunit-like"/>
    <property type="match status" value="1"/>
</dbReference>
<evidence type="ECO:0000256" key="3">
    <source>
        <dbReference type="ARBA" id="ARBA00006181"/>
    </source>
</evidence>
<gene>
    <name evidence="7" type="ORF">M513_06346</name>
    <name evidence="8" type="ORF">M514_06346</name>
</gene>
<evidence type="ECO:0000313" key="7">
    <source>
        <dbReference type="EMBL" id="KFD52855.1"/>
    </source>
</evidence>
<evidence type="ECO:0000256" key="5">
    <source>
        <dbReference type="ARBA" id="ARBA00046486"/>
    </source>
</evidence>
<dbReference type="Gene3D" id="2.30.30.210">
    <property type="entry name" value="Ribonuclease P/MRP, subunit p29"/>
    <property type="match status" value="1"/>
</dbReference>
<feature type="compositionally biased region" description="Basic and acidic residues" evidence="6">
    <location>
        <begin position="275"/>
        <end position="290"/>
    </location>
</feature>
<feature type="region of interest" description="Disordered" evidence="6">
    <location>
        <begin position="43"/>
        <end position="160"/>
    </location>
</feature>
<dbReference type="PANTHER" id="PTHR13348:SF0">
    <property type="entry name" value="RIBONUCLEASE P PROTEIN SUBUNIT P29"/>
    <property type="match status" value="1"/>
</dbReference>
<feature type="region of interest" description="Disordered" evidence="6">
    <location>
        <begin position="172"/>
        <end position="515"/>
    </location>
</feature>
<feature type="compositionally biased region" description="Basic and acidic residues" evidence="6">
    <location>
        <begin position="310"/>
        <end position="320"/>
    </location>
</feature>
<evidence type="ECO:0000313" key="9">
    <source>
        <dbReference type="Proteomes" id="UP000030764"/>
    </source>
</evidence>
<feature type="compositionally biased region" description="Basic and acidic residues" evidence="6">
    <location>
        <begin position="109"/>
        <end position="132"/>
    </location>
</feature>
<dbReference type="InterPro" id="IPR016848">
    <property type="entry name" value="RNase_P/MRP_Rpp29-subunit"/>
</dbReference>
<evidence type="ECO:0000256" key="6">
    <source>
        <dbReference type="SAM" id="MobiDB-lite"/>
    </source>
</evidence>
<reference evidence="7 9" key="1">
    <citation type="journal article" date="2014" name="Nat. Genet.">
        <title>Genome and transcriptome of the porcine whipworm Trichuris suis.</title>
        <authorList>
            <person name="Jex A.R."/>
            <person name="Nejsum P."/>
            <person name="Schwarz E.M."/>
            <person name="Hu L."/>
            <person name="Young N.D."/>
            <person name="Hall R.S."/>
            <person name="Korhonen P.K."/>
            <person name="Liao S."/>
            <person name="Thamsborg S."/>
            <person name="Xia J."/>
            <person name="Xu P."/>
            <person name="Wang S."/>
            <person name="Scheerlinck J.P."/>
            <person name="Hofmann A."/>
            <person name="Sternberg P.W."/>
            <person name="Wang J."/>
            <person name="Gasser R.B."/>
        </authorList>
    </citation>
    <scope>NUCLEOTIDE SEQUENCE [LARGE SCALE GENOMIC DNA]</scope>
    <source>
        <strain evidence="8">DCEP-RM93F</strain>
        <strain evidence="7">DCEP-RM93M</strain>
    </source>
</reference>
<dbReference type="GO" id="GO:0005634">
    <property type="term" value="C:nucleus"/>
    <property type="evidence" value="ECO:0007669"/>
    <property type="project" value="UniProtKB-SubCell"/>
</dbReference>
<feature type="compositionally biased region" description="Basic and acidic residues" evidence="6">
    <location>
        <begin position="425"/>
        <end position="444"/>
    </location>
</feature>
<keyword evidence="9" id="KW-1185">Reference proteome</keyword>
<dbReference type="GO" id="GO:0006364">
    <property type="term" value="P:rRNA processing"/>
    <property type="evidence" value="ECO:0007669"/>
    <property type="project" value="TreeGrafter"/>
</dbReference>
<comment type="subcellular location">
    <subcellularLocation>
        <location evidence="2">Nucleus</location>
    </subcellularLocation>
</comment>
<dbReference type="GO" id="GO:0000172">
    <property type="term" value="C:ribonuclease MRP complex"/>
    <property type="evidence" value="ECO:0007669"/>
    <property type="project" value="InterPro"/>
</dbReference>
<dbReference type="InterPro" id="IPR036980">
    <property type="entry name" value="RNase_P/MRP_Rpp29_sf"/>
</dbReference>
<feature type="compositionally biased region" description="Basic and acidic residues" evidence="6">
    <location>
        <begin position="244"/>
        <end position="264"/>
    </location>
</feature>
<evidence type="ECO:0000256" key="4">
    <source>
        <dbReference type="ARBA" id="ARBA00016225"/>
    </source>
</evidence>
<evidence type="ECO:0000256" key="1">
    <source>
        <dbReference type="ARBA" id="ARBA00002435"/>
    </source>
</evidence>
<dbReference type="GO" id="GO:0033204">
    <property type="term" value="F:ribonuclease P RNA binding"/>
    <property type="evidence" value="ECO:0007669"/>
    <property type="project" value="InterPro"/>
</dbReference>
<dbReference type="InterPro" id="IPR002730">
    <property type="entry name" value="Rpp29/RNP1"/>
</dbReference>
<feature type="compositionally biased region" description="Basic residues" evidence="6">
    <location>
        <begin position="369"/>
        <end position="388"/>
    </location>
</feature>
<proteinExistence type="inferred from homology"/>
<feature type="compositionally biased region" description="Polar residues" evidence="6">
    <location>
        <begin position="408"/>
        <end position="423"/>
    </location>
</feature>
<feature type="compositionally biased region" description="Basic and acidic residues" evidence="6">
    <location>
        <begin position="47"/>
        <end position="61"/>
    </location>
</feature>
<dbReference type="InterPro" id="IPR023534">
    <property type="entry name" value="Rof/RNase_P-like"/>
</dbReference>
<comment type="function">
    <text evidence="1">Component of ribonuclease P, a ribonucleoprotein complex that generates mature tRNA molecules by cleaving their 5'-ends.</text>
</comment>
<name>A0A085M6K9_9BILA</name>
<protein>
    <recommendedName>
        <fullName evidence="4">Ribonuclease P protein subunit p29</fullName>
    </recommendedName>
</protein>
<feature type="compositionally biased region" description="Basic and acidic residues" evidence="6">
    <location>
        <begin position="174"/>
        <end position="230"/>
    </location>
</feature>
<feature type="compositionally biased region" description="Low complexity" evidence="6">
    <location>
        <begin position="133"/>
        <end position="143"/>
    </location>
</feature>
<feature type="compositionally biased region" description="Low complexity" evidence="6">
    <location>
        <begin position="446"/>
        <end position="457"/>
    </location>
</feature>
<comment type="similarity">
    <text evidence="3">Belongs to the eukaryotic/archaeal RNase P protein component 1 family.</text>
</comment>
<dbReference type="EMBL" id="KL367646">
    <property type="protein sequence ID" value="KFD60819.1"/>
    <property type="molecule type" value="Genomic_DNA"/>
</dbReference>
<sequence>MHSFEDISQADRATALVEVISSMQCDMNDEPVELDYGCGEIGFSESDCPREAEPDAAKQDSSKIAGGNNLNGVDLEEGEVVEVEDGEILEDSEARSEQDSMCRLLPGRNLEDRRAGKQNFHDRFGWKKDECRSSSSPYQSRYSGRVSRPQEASGTIADEAWKRGLETARTLMKKASEKRETYPKFEDKKIRLLSEEHESQSKESTRRSSQEDDQEVHRSGKYDEDWCERPRKNRSASRSPLYMYRDEPHGQLTTSEHHRVDISPRGRGYTYAGGKQHDWERRYDRGKGERYQSSSYSRERSRPLPYVRTLQDDMDWRDPWQRPISPGRNKRSLCSSNEQRYSAEVKQCYGRSRSSTSSESSETTDSKIFHRKRKLNKRGRRSVTKGRRSSSADSFSSISSDHKAKGPSRNTSFGRSHSKSSTAGKEPEESPRDLVRTIFAEKKQMKLSSSIQQSSDESPSESLEESHKSISSEYSDSCHSTGLGEFTTEDEITADLDEEDNQESKEMRREDLQMGSSEFRQHYSLEVYTKRKKKQHPPSRKVFKPKYGCYQKLNLKYETMKPIHEMWKEYMQSIKGEENIVKADFHGAVLFVSAAKCSSQVGIYGLVVVETRNVFLLLTPEDRLVTIPKAGSLFHFVLNNQLYVLVGNAICVTPSARAHRKFKLPFPLPNFKDRLLRPFL</sequence>
<dbReference type="AlphaFoldDB" id="A0A085M6K9"/>
<dbReference type="Proteomes" id="UP000030758">
    <property type="component" value="Unassembled WGS sequence"/>
</dbReference>
<dbReference type="EMBL" id="KL363223">
    <property type="protein sequence ID" value="KFD52855.1"/>
    <property type="molecule type" value="Genomic_DNA"/>
</dbReference>
<feature type="compositionally biased region" description="Acidic residues" evidence="6">
    <location>
        <begin position="74"/>
        <end position="91"/>
    </location>
</feature>
<dbReference type="PANTHER" id="PTHR13348">
    <property type="entry name" value="RIBONUCLEASE P SUBUNIT P29"/>
    <property type="match status" value="1"/>
</dbReference>
<feature type="compositionally biased region" description="Basic and acidic residues" evidence="6">
    <location>
        <begin position="502"/>
        <end position="512"/>
    </location>
</feature>
<comment type="subunit">
    <text evidence="5">Component of nuclear RNase P and RNase MRP ribonucleoproteins. RNase P consists of a catalytic RNA moiety and 10 different protein chains; POP1, POP4, POP5, POP7, RPP14, RPP21, RPP25, RPP30, RPP38 and RPP40. Within the RNase P complex, POP1, POP7 and RPP25 form the 'finger' subcomplex, POP5, RPP14, RPP40 and homodimeric RPP30 form the 'palm' subcomplex, and RPP21, POP4 and RPP38 form the 'wrist' subcomplex. All subunits of the RNase P complex interact with the catalytic RNA. Several subunits of RNase P are also part of the RNase MRP complex. RNase MRP consists of a catalytic RNA moiety and about 8 protein subunits; POP1, POP7, RPP25, RPP30, RPP38, RPP40 and possibly also POP4 and POP5.</text>
</comment>
<dbReference type="SMART" id="SM00538">
    <property type="entry name" value="POP4"/>
    <property type="match status" value="1"/>
</dbReference>
<feature type="compositionally biased region" description="Low complexity" evidence="6">
    <location>
        <begin position="351"/>
        <end position="363"/>
    </location>
</feature>
<dbReference type="Proteomes" id="UP000030764">
    <property type="component" value="Unassembled WGS sequence"/>
</dbReference>
<feature type="compositionally biased region" description="Polar residues" evidence="6">
    <location>
        <begin position="471"/>
        <end position="480"/>
    </location>
</feature>